<dbReference type="GO" id="GO:0000938">
    <property type="term" value="C:GARP complex"/>
    <property type="evidence" value="ECO:0007669"/>
    <property type="project" value="InterPro"/>
</dbReference>
<dbReference type="AlphaFoldDB" id="A0A5F4WHY4"/>
<dbReference type="Bgee" id="ENSCJAG00000046714">
    <property type="expression patterns" value="Expressed in cerebellum and 6 other cell types or tissues"/>
</dbReference>
<reference evidence="2" key="2">
    <citation type="submission" date="2025-08" db="UniProtKB">
        <authorList>
            <consortium name="Ensembl"/>
        </authorList>
    </citation>
    <scope>IDENTIFICATION</scope>
</reference>
<evidence type="ECO:0000313" key="3">
    <source>
        <dbReference type="Proteomes" id="UP000008225"/>
    </source>
</evidence>
<dbReference type="InterPro" id="IPR039766">
    <property type="entry name" value="Vps53"/>
</dbReference>
<proteinExistence type="predicted"/>
<accession>A0A5F4WHY4</accession>
<dbReference type="PANTHER" id="PTHR12820:SF0">
    <property type="entry name" value="VACUOLAR PROTEIN SORTING-ASSOCIATED PROTEIN 53 HOMOLOG"/>
    <property type="match status" value="1"/>
</dbReference>
<dbReference type="GO" id="GO:0005829">
    <property type="term" value="C:cytosol"/>
    <property type="evidence" value="ECO:0007669"/>
    <property type="project" value="GOC"/>
</dbReference>
<dbReference type="PANTHER" id="PTHR12820">
    <property type="entry name" value="VACUOLAR SORTING PROTEIN 53"/>
    <property type="match status" value="1"/>
</dbReference>
<reference evidence="2" key="1">
    <citation type="submission" date="2009-03" db="EMBL/GenBank/DDBJ databases">
        <authorList>
            <person name="Warren W."/>
            <person name="Ye L."/>
            <person name="Minx P."/>
            <person name="Worley K."/>
            <person name="Gibbs R."/>
            <person name="Wilson R.K."/>
        </authorList>
    </citation>
    <scope>NUCLEOTIDE SEQUENCE [LARGE SCALE GENOMIC DNA]</scope>
</reference>
<name>A0A5F4WHY4_CALJA</name>
<keyword evidence="3" id="KW-1185">Reference proteome</keyword>
<dbReference type="Pfam" id="PF04100">
    <property type="entry name" value="Vps53_N"/>
    <property type="match status" value="1"/>
</dbReference>
<protein>
    <submittedName>
        <fullName evidence="2">VPS53 subunit of GARP complex</fullName>
    </submittedName>
</protein>
<sequence>MMEEEELEFVEELEAVLQLTPEVQLAIEQVFPSQDPLDRADFNAVEYINTLFPTEQSLANIDEVVNKIRLRRENRLNLGGGGCSKPRSHHCTPAWATEHDPVSESFHRGDFLRIHKTCNSHTTGNRPGNLISSFPPWFPI</sequence>
<dbReference type="InterPro" id="IPR007234">
    <property type="entry name" value="Vps53_N"/>
</dbReference>
<organism evidence="2 3">
    <name type="scientific">Callithrix jacchus</name>
    <name type="common">White-tufted-ear marmoset</name>
    <name type="synonym">Simia Jacchus</name>
    <dbReference type="NCBI Taxonomy" id="9483"/>
    <lineage>
        <taxon>Eukaryota</taxon>
        <taxon>Metazoa</taxon>
        <taxon>Chordata</taxon>
        <taxon>Craniata</taxon>
        <taxon>Vertebrata</taxon>
        <taxon>Euteleostomi</taxon>
        <taxon>Mammalia</taxon>
        <taxon>Eutheria</taxon>
        <taxon>Euarchontoglires</taxon>
        <taxon>Primates</taxon>
        <taxon>Haplorrhini</taxon>
        <taxon>Platyrrhini</taxon>
        <taxon>Cebidae</taxon>
        <taxon>Callitrichinae</taxon>
        <taxon>Callithrix</taxon>
        <taxon>Callithrix</taxon>
    </lineage>
</organism>
<dbReference type="GeneTree" id="ENSGT00390000015165"/>
<dbReference type="GO" id="GO:0042147">
    <property type="term" value="P:retrograde transport, endosome to Golgi"/>
    <property type="evidence" value="ECO:0007669"/>
    <property type="project" value="InterPro"/>
</dbReference>
<feature type="domain" description="Vps53 N-terminal" evidence="1">
    <location>
        <begin position="41"/>
        <end position="70"/>
    </location>
</feature>
<gene>
    <name evidence="2" type="primary">VPS53</name>
</gene>
<dbReference type="Ensembl" id="ENSCJAT00000112501.2">
    <property type="protein sequence ID" value="ENSCJAP00000077301.1"/>
    <property type="gene ID" value="ENSCJAG00000046714.3"/>
</dbReference>
<evidence type="ECO:0000313" key="2">
    <source>
        <dbReference type="Ensembl" id="ENSCJAP00000077301.1"/>
    </source>
</evidence>
<dbReference type="Proteomes" id="UP000008225">
    <property type="component" value="Chromosome 5"/>
</dbReference>
<evidence type="ECO:0000259" key="1">
    <source>
        <dbReference type="Pfam" id="PF04100"/>
    </source>
</evidence>
<reference evidence="2" key="3">
    <citation type="submission" date="2025-09" db="UniProtKB">
        <authorList>
            <consortium name="Ensembl"/>
        </authorList>
    </citation>
    <scope>IDENTIFICATION</scope>
</reference>